<name>A0A0M4LTU0_BIFLI</name>
<dbReference type="Proteomes" id="UP000067206">
    <property type="component" value="Chromosome"/>
</dbReference>
<gene>
    <name evidence="1" type="ORF">RY67_464</name>
</gene>
<proteinExistence type="predicted"/>
<sequence>MGISHNKGDYAISHSEMANWGSVSQGGHEVERAFVDAEETCLERNRVMPRSCSSRIRAILRPSFDRISISGMLMAGPIAST</sequence>
<evidence type="ECO:0000313" key="2">
    <source>
        <dbReference type="Proteomes" id="UP000067206"/>
    </source>
</evidence>
<evidence type="ECO:0000313" key="1">
    <source>
        <dbReference type="EMBL" id="ALE08527.1"/>
    </source>
</evidence>
<reference evidence="1 2" key="1">
    <citation type="submission" date="2014-12" db="EMBL/GenBank/DDBJ databases">
        <title>Complete genome sequence of Bifidobacterium longum subsp. infantis BT1.</title>
        <authorList>
            <person name="Kim J.F."/>
            <person name="Kwak M.-J."/>
        </authorList>
    </citation>
    <scope>NUCLEOTIDE SEQUENCE [LARGE SCALE GENOMIC DNA]</scope>
    <source>
        <strain evidence="1 2">BT1</strain>
    </source>
</reference>
<dbReference type="AlphaFoldDB" id="A0A0M4LTU0"/>
<dbReference type="EMBL" id="CP010411">
    <property type="protein sequence ID" value="ALE08527.1"/>
    <property type="molecule type" value="Genomic_DNA"/>
</dbReference>
<organism evidence="1 2">
    <name type="scientific">Bifidobacterium longum subsp. infantis</name>
    <dbReference type="NCBI Taxonomy" id="1682"/>
    <lineage>
        <taxon>Bacteria</taxon>
        <taxon>Bacillati</taxon>
        <taxon>Actinomycetota</taxon>
        <taxon>Actinomycetes</taxon>
        <taxon>Bifidobacteriales</taxon>
        <taxon>Bifidobacteriaceae</taxon>
        <taxon>Bifidobacterium</taxon>
    </lineage>
</organism>
<accession>A0A0M4LTU0</accession>
<protein>
    <submittedName>
        <fullName evidence="1">Uncharacterized protein</fullName>
    </submittedName>
</protein>